<dbReference type="Pfam" id="PF05795">
    <property type="entry name" value="Plasmodium_Vir"/>
    <property type="match status" value="2"/>
</dbReference>
<dbReference type="AlphaFoldDB" id="A0A1A8XB07"/>
<organism evidence="3 4">
    <name type="scientific">Plasmodium ovale curtisi</name>
    <dbReference type="NCBI Taxonomy" id="864141"/>
    <lineage>
        <taxon>Eukaryota</taxon>
        <taxon>Sar</taxon>
        <taxon>Alveolata</taxon>
        <taxon>Apicomplexa</taxon>
        <taxon>Aconoidasida</taxon>
        <taxon>Haemosporida</taxon>
        <taxon>Plasmodiidae</taxon>
        <taxon>Plasmodium</taxon>
        <taxon>Plasmodium (Plasmodium)</taxon>
    </lineage>
</organism>
<dbReference type="EMBL" id="FLQV01002506">
    <property type="protein sequence ID" value="SBT01445.1"/>
    <property type="molecule type" value="Genomic_DNA"/>
</dbReference>
<reference evidence="4 5" key="1">
    <citation type="submission" date="2016-05" db="EMBL/GenBank/DDBJ databases">
        <authorList>
            <person name="Naeem Raeece"/>
        </authorList>
    </citation>
    <scope>NUCLEOTIDE SEQUENCE [LARGE SCALE GENOMIC DNA]</scope>
</reference>
<keyword evidence="1" id="KW-0812">Transmembrane</keyword>
<keyword evidence="1" id="KW-0472">Membrane</keyword>
<gene>
    <name evidence="3" type="ORF">POVCU1_066980</name>
    <name evidence="2" type="ORF">POVCU2_0062960</name>
</gene>
<evidence type="ECO:0000313" key="5">
    <source>
        <dbReference type="Proteomes" id="UP000078560"/>
    </source>
</evidence>
<proteinExistence type="predicted"/>
<evidence type="ECO:0000313" key="3">
    <source>
        <dbReference type="EMBL" id="SBT01445.1"/>
    </source>
</evidence>
<dbReference type="Proteomes" id="UP000078560">
    <property type="component" value="Unassembled WGS sequence"/>
</dbReference>
<feature type="transmembrane region" description="Helical" evidence="1">
    <location>
        <begin position="266"/>
        <end position="285"/>
    </location>
</feature>
<dbReference type="Proteomes" id="UP000078546">
    <property type="component" value="Unassembled WGS sequence"/>
</dbReference>
<evidence type="ECO:0000313" key="2">
    <source>
        <dbReference type="EMBL" id="SBS90678.1"/>
    </source>
</evidence>
<protein>
    <submittedName>
        <fullName evidence="3">PIR Superfamily Protein</fullName>
    </submittedName>
</protein>
<dbReference type="InterPro" id="IPR008780">
    <property type="entry name" value="Plasmodium_Vir"/>
</dbReference>
<dbReference type="EMBL" id="FLQU01000973">
    <property type="protein sequence ID" value="SBS90678.1"/>
    <property type="molecule type" value="Genomic_DNA"/>
</dbReference>
<evidence type="ECO:0000313" key="4">
    <source>
        <dbReference type="Proteomes" id="UP000078546"/>
    </source>
</evidence>
<sequence length="342" mass="40375">MTLLESYENNCPLNKFIKRLYQDVNLNLYAQDSILQQIMNSKNDKIKRIGSKLYRNYKSIGIDMRVNKTNSCSYLNYWIDEQKGIHITGESGVDISLWQIIEDLWNTLENDETLNNCKRIKVKNAIVERKKYMDLMVYCENRDYLKDRCQKTIRSSNNRYCSVLPQYIDKYYKIFFQENNCIKGNINDKDDKIHISEYCTLYNIPKTFPEYDFQDSNILEKTNSRTAIPECTSTAHIEPPDRMYGEEINTYSVETSSSPNSESWKSVFYVGISSFGFFFFLFFLYRHTSLGPLLRSFIIKQKRLSVHVDKERQDNVLENSSGYIDCSTEGNEYNFSYHPVQN</sequence>
<evidence type="ECO:0000256" key="1">
    <source>
        <dbReference type="SAM" id="Phobius"/>
    </source>
</evidence>
<reference evidence="3" key="2">
    <citation type="submission" date="2016-05" db="EMBL/GenBank/DDBJ databases">
        <authorList>
            <person name="Lavstsen T."/>
            <person name="Jespersen J.S."/>
        </authorList>
    </citation>
    <scope>NUCLEOTIDE SEQUENCE [LARGE SCALE GENOMIC DNA]</scope>
</reference>
<name>A0A1A8XB07_PLAOA</name>
<keyword evidence="1" id="KW-1133">Transmembrane helix</keyword>
<accession>A0A1A8XB07</accession>